<feature type="binding site" evidence="19">
    <location>
        <position position="215"/>
    </location>
    <ligand>
        <name>Zn(2+)</name>
        <dbReference type="ChEBI" id="CHEBI:29105"/>
        <label>2</label>
        <note>catalytic</note>
    </ligand>
</feature>
<evidence type="ECO:0000256" key="8">
    <source>
        <dbReference type="ARBA" id="ARBA00022737"/>
    </source>
</evidence>
<organism evidence="27 28">
    <name type="scientific">Peromyscus maniculatus bairdii</name>
    <name type="common">Prairie deer mouse</name>
    <dbReference type="NCBI Taxonomy" id="230844"/>
    <lineage>
        <taxon>Eukaryota</taxon>
        <taxon>Metazoa</taxon>
        <taxon>Chordata</taxon>
        <taxon>Craniata</taxon>
        <taxon>Vertebrata</taxon>
        <taxon>Euteleostomi</taxon>
        <taxon>Mammalia</taxon>
        <taxon>Eutheria</taxon>
        <taxon>Euarchontoglires</taxon>
        <taxon>Glires</taxon>
        <taxon>Rodentia</taxon>
        <taxon>Myomorpha</taxon>
        <taxon>Muroidea</taxon>
        <taxon>Cricetidae</taxon>
        <taxon>Neotominae</taxon>
        <taxon>Peromyscus</taxon>
    </lineage>
</organism>
<keyword evidence="8" id="KW-0677">Repeat</keyword>
<feature type="binding site" evidence="20">
    <location>
        <position position="189"/>
    </location>
    <ligand>
        <name>Ca(2+)</name>
        <dbReference type="ChEBI" id="CHEBI:29108"/>
        <label>2</label>
    </ligand>
</feature>
<feature type="binding site" evidence="20">
    <location>
        <position position="155"/>
    </location>
    <ligand>
        <name>Ca(2+)</name>
        <dbReference type="ChEBI" id="CHEBI:29108"/>
        <label>2</label>
    </ligand>
</feature>
<keyword evidence="15 21" id="KW-1015">Disulfide bond</keyword>
<keyword evidence="10 19" id="KW-0862">Zinc</keyword>
<dbReference type="SUPFAM" id="SSF47090">
    <property type="entry name" value="PGBD-like"/>
    <property type="match status" value="1"/>
</dbReference>
<evidence type="ECO:0000256" key="5">
    <source>
        <dbReference type="ARBA" id="ARBA00022670"/>
    </source>
</evidence>
<dbReference type="InterPro" id="IPR036365">
    <property type="entry name" value="PGBD-like_sf"/>
</dbReference>
<dbReference type="GeneTree" id="ENSGT00940000154907"/>
<dbReference type="FunFam" id="3.40.390.10:FF:000007">
    <property type="entry name" value="Collagenase 3"/>
    <property type="match status" value="1"/>
</dbReference>
<reference evidence="27 28" key="1">
    <citation type="submission" date="2018-10" db="EMBL/GenBank/DDBJ databases">
        <title>Improved assembly of the deer mouse Peromyscus maniculatus genome.</title>
        <authorList>
            <person name="Lassance J.-M."/>
            <person name="Hoekstra H.E."/>
        </authorList>
    </citation>
    <scope>NUCLEOTIDE SEQUENCE [LARGE SCALE GENOMIC DNA]</scope>
</reference>
<feature type="binding site" evidence="20">
    <location>
        <position position="285"/>
    </location>
    <ligand>
        <name>Ca(2+)</name>
        <dbReference type="ChEBI" id="CHEBI:29108"/>
        <label>5</label>
    </ligand>
</feature>
<feature type="active site" evidence="18">
    <location>
        <position position="216"/>
    </location>
</feature>
<keyword evidence="13" id="KW-0177">Collagen degradation</keyword>
<feature type="binding site" evidence="20">
    <location>
        <position position="173"/>
    </location>
    <ligand>
        <name>Ca(2+)</name>
        <dbReference type="ChEBI" id="CHEBI:29108"/>
        <label>3</label>
    </ligand>
</feature>
<keyword evidence="6 19" id="KW-0479">Metal-binding</keyword>
<dbReference type="GO" id="GO:0071492">
    <property type="term" value="P:cellular response to UV-A"/>
    <property type="evidence" value="ECO:0007669"/>
    <property type="project" value="Ensembl"/>
</dbReference>
<feature type="binding site" evidence="20">
    <location>
        <position position="425"/>
    </location>
    <ligand>
        <name>Ca(2+)</name>
        <dbReference type="ChEBI" id="CHEBI:29108"/>
        <label>4</label>
    </ligand>
</feature>
<keyword evidence="4" id="KW-0272">Extracellular matrix</keyword>
<feature type="binding site" evidence="20">
    <location>
        <position position="165"/>
    </location>
    <ligand>
        <name>Zn(2+)</name>
        <dbReference type="ChEBI" id="CHEBI:29105"/>
        <label>1</label>
    </ligand>
</feature>
<feature type="modified residue" description="Phosphotyrosine; by PKDCC" evidence="22">
    <location>
        <position position="358"/>
    </location>
</feature>
<dbReference type="InterPro" id="IPR001818">
    <property type="entry name" value="Pept_M10_metallopeptidase"/>
</dbReference>
<feature type="binding site" description="in inhibited form" evidence="20">
    <location>
        <position position="89"/>
    </location>
    <ligand>
        <name>Zn(2+)</name>
        <dbReference type="ChEBI" id="CHEBI:29105"/>
        <label>2</label>
        <note>catalytic</note>
    </ligand>
</feature>
<dbReference type="PROSITE" id="PS51642">
    <property type="entry name" value="HEMOPEXIN_2"/>
    <property type="match status" value="4"/>
</dbReference>
<comment type="subcellular location">
    <subcellularLocation>
        <location evidence="1">Secreted</location>
        <location evidence="1">Extracellular space</location>
        <location evidence="1">Extracellular matrix</location>
    </subcellularLocation>
</comment>
<dbReference type="InterPro" id="IPR033739">
    <property type="entry name" value="M10A_MMP"/>
</dbReference>
<dbReference type="InterPro" id="IPR018486">
    <property type="entry name" value="Hemopexin_CS"/>
</dbReference>
<keyword evidence="7 25" id="KW-0732">Signal</keyword>
<evidence type="ECO:0000256" key="9">
    <source>
        <dbReference type="ARBA" id="ARBA00022801"/>
    </source>
</evidence>
<evidence type="ECO:0000313" key="27">
    <source>
        <dbReference type="Ensembl" id="ENSPEMP00000023736.1"/>
    </source>
</evidence>
<proteinExistence type="inferred from homology"/>
<keyword evidence="12" id="KW-0482">Metalloprotease</keyword>
<feature type="disulfide bond" evidence="21">
    <location>
        <begin position="276"/>
        <end position="464"/>
    </location>
</feature>
<dbReference type="InterPro" id="IPR002477">
    <property type="entry name" value="Peptidoglycan-bd-like"/>
</dbReference>
<dbReference type="PRINTS" id="PR00138">
    <property type="entry name" value="MATRIXIN"/>
</dbReference>
<dbReference type="Pfam" id="PF01471">
    <property type="entry name" value="PG_binding_1"/>
    <property type="match status" value="1"/>
</dbReference>
<reference evidence="27" key="2">
    <citation type="submission" date="2025-08" db="UniProtKB">
        <authorList>
            <consortium name="Ensembl"/>
        </authorList>
    </citation>
    <scope>IDENTIFICATION</scope>
</reference>
<dbReference type="GO" id="GO:0031012">
    <property type="term" value="C:extracellular matrix"/>
    <property type="evidence" value="ECO:0007669"/>
    <property type="project" value="InterPro"/>
</dbReference>
<dbReference type="RefSeq" id="XP_006983828.1">
    <property type="nucleotide sequence ID" value="XM_006983766.2"/>
</dbReference>
<dbReference type="GeneID" id="102906935"/>
<dbReference type="Gene3D" id="3.40.390.10">
    <property type="entry name" value="Collagenase (Catalytic Domain)"/>
    <property type="match status" value="1"/>
</dbReference>
<dbReference type="GO" id="GO:0030574">
    <property type="term" value="P:collagen catabolic process"/>
    <property type="evidence" value="ECO:0007669"/>
    <property type="project" value="UniProtKB-KW"/>
</dbReference>
<evidence type="ECO:0000256" key="13">
    <source>
        <dbReference type="ARBA" id="ARBA00023105"/>
    </source>
</evidence>
<feature type="repeat" description="Hemopexin" evidence="24">
    <location>
        <begin position="372"/>
        <end position="420"/>
    </location>
</feature>
<dbReference type="InterPro" id="IPR000585">
    <property type="entry name" value="Hemopexin-like_dom"/>
</dbReference>
<dbReference type="SUPFAM" id="SSF55486">
    <property type="entry name" value="Metalloproteases ('zincins'), catalytic domain"/>
    <property type="match status" value="1"/>
</dbReference>
<evidence type="ECO:0000256" key="19">
    <source>
        <dbReference type="PIRSR" id="PIRSR001191-2"/>
    </source>
</evidence>
<dbReference type="SMART" id="SM00235">
    <property type="entry name" value="ZnMc"/>
    <property type="match status" value="1"/>
</dbReference>
<comment type="cofactor">
    <cofactor evidence="20">
        <name>Zn(2+)</name>
        <dbReference type="ChEBI" id="CHEBI:29105"/>
    </cofactor>
    <text evidence="20">Binds 2 Zn(2+) ions per subunit.</text>
</comment>
<feature type="repeat" description="Hemopexin" evidence="24">
    <location>
        <begin position="273"/>
        <end position="322"/>
    </location>
</feature>
<dbReference type="GO" id="GO:0008270">
    <property type="term" value="F:zinc ion binding"/>
    <property type="evidence" value="ECO:0007669"/>
    <property type="project" value="InterPro"/>
</dbReference>
<dbReference type="Proteomes" id="UP000694547">
    <property type="component" value="Chromosome 7"/>
</dbReference>
<dbReference type="SUPFAM" id="SSF50923">
    <property type="entry name" value="Hemopexin-like domain"/>
    <property type="match status" value="1"/>
</dbReference>
<feature type="binding site" evidence="19">
    <location>
        <position position="225"/>
    </location>
    <ligand>
        <name>Zn(2+)</name>
        <dbReference type="ChEBI" id="CHEBI:29105"/>
        <label>2</label>
        <note>catalytic</note>
    </ligand>
</feature>
<evidence type="ECO:0000256" key="23">
    <source>
        <dbReference type="PIRSR" id="PIRSR621190-5"/>
    </source>
</evidence>
<feature type="binding site" evidence="20">
    <location>
        <position position="198"/>
    </location>
    <ligand>
        <name>Ca(2+)</name>
        <dbReference type="ChEBI" id="CHEBI:29108"/>
        <label>3</label>
    </ligand>
</feature>
<evidence type="ECO:0000256" key="4">
    <source>
        <dbReference type="ARBA" id="ARBA00022530"/>
    </source>
</evidence>
<dbReference type="InterPro" id="IPR024079">
    <property type="entry name" value="MetalloPept_cat_dom_sf"/>
</dbReference>
<dbReference type="SMART" id="SM00120">
    <property type="entry name" value="HX"/>
    <property type="match status" value="4"/>
</dbReference>
<evidence type="ECO:0000256" key="7">
    <source>
        <dbReference type="ARBA" id="ARBA00022729"/>
    </source>
</evidence>
<feature type="binding site" evidence="20">
    <location>
        <position position="172"/>
    </location>
    <ligand>
        <name>Ca(2+)</name>
        <dbReference type="ChEBI" id="CHEBI:29108"/>
        <label>3</label>
    </ligand>
</feature>
<keyword evidence="14" id="KW-0865">Zymogen</keyword>
<dbReference type="InterPro" id="IPR036375">
    <property type="entry name" value="Hemopexin-like_dom_sf"/>
</dbReference>
<comment type="cofactor">
    <cofactor evidence="20">
        <name>Ca(2+)</name>
        <dbReference type="ChEBI" id="CHEBI:29108"/>
    </cofactor>
    <text evidence="20">Can bind about 5 Ca(2+) ions per subunit.</text>
</comment>
<evidence type="ECO:0000256" key="22">
    <source>
        <dbReference type="PIRSR" id="PIRSR621190-4"/>
    </source>
</evidence>
<evidence type="ECO:0000256" key="21">
    <source>
        <dbReference type="PIRSR" id="PIRSR621190-3"/>
    </source>
</evidence>
<evidence type="ECO:0000256" key="6">
    <source>
        <dbReference type="ARBA" id="ARBA00022723"/>
    </source>
</evidence>
<gene>
    <name evidence="27" type="primary">LOC102906935</name>
</gene>
<evidence type="ECO:0000256" key="3">
    <source>
        <dbReference type="ARBA" id="ARBA00022525"/>
    </source>
</evidence>
<evidence type="ECO:0000256" key="12">
    <source>
        <dbReference type="ARBA" id="ARBA00023049"/>
    </source>
</evidence>
<dbReference type="PANTHER" id="PTHR10201:SF151">
    <property type="entry name" value="INTERSTITIAL COLLAGENASE"/>
    <property type="match status" value="1"/>
</dbReference>
<evidence type="ECO:0000256" key="24">
    <source>
        <dbReference type="PROSITE-ProRule" id="PRU01011"/>
    </source>
</evidence>
<name>A0A6I9LSL9_PERMB</name>
<feature type="binding site" evidence="20">
    <location>
        <position position="329"/>
    </location>
    <ligand>
        <name>Ca(2+)</name>
        <dbReference type="ChEBI" id="CHEBI:29108"/>
        <label>5</label>
    </ligand>
</feature>
<keyword evidence="11 20" id="KW-0106">Calcium</keyword>
<keyword evidence="28" id="KW-1185">Reference proteome</keyword>
<reference evidence="27" key="3">
    <citation type="submission" date="2025-09" db="UniProtKB">
        <authorList>
            <consortium name="Ensembl"/>
        </authorList>
    </citation>
    <scope>IDENTIFICATION</scope>
</reference>
<evidence type="ECO:0000256" key="10">
    <source>
        <dbReference type="ARBA" id="ARBA00022833"/>
    </source>
</evidence>
<feature type="binding site" evidence="20">
    <location>
        <position position="283"/>
    </location>
    <ligand>
        <name>Ca(2+)</name>
        <dbReference type="ChEBI" id="CHEBI:29108"/>
        <label>4</label>
    </ligand>
</feature>
<keyword evidence="3" id="KW-0964">Secreted</keyword>
<dbReference type="GO" id="GO:0004222">
    <property type="term" value="F:metalloendopeptidase activity"/>
    <property type="evidence" value="ECO:0007669"/>
    <property type="project" value="UniProtKB-EC"/>
</dbReference>
<dbReference type="EC" id="3.4.24.7" evidence="17"/>
<feature type="short sequence motif" description="Cysteine switch" evidence="23">
    <location>
        <begin position="87"/>
        <end position="94"/>
    </location>
</feature>
<dbReference type="Pfam" id="PF00413">
    <property type="entry name" value="Peptidase_M10"/>
    <property type="match status" value="1"/>
</dbReference>
<dbReference type="Pfam" id="PF00045">
    <property type="entry name" value="Hemopexin"/>
    <property type="match status" value="3"/>
</dbReference>
<dbReference type="GO" id="GO:0006508">
    <property type="term" value="P:proteolysis"/>
    <property type="evidence" value="ECO:0007669"/>
    <property type="project" value="UniProtKB-KW"/>
</dbReference>
<feature type="binding site" evidence="20">
    <location>
        <position position="167"/>
    </location>
    <ligand>
        <name>Zn(2+)</name>
        <dbReference type="ChEBI" id="CHEBI:29105"/>
        <label>1</label>
    </ligand>
</feature>
<dbReference type="CDD" id="cd00094">
    <property type="entry name" value="HX"/>
    <property type="match status" value="1"/>
</dbReference>
<dbReference type="GO" id="GO:0030198">
    <property type="term" value="P:extracellular matrix organization"/>
    <property type="evidence" value="ECO:0007669"/>
    <property type="project" value="TreeGrafter"/>
</dbReference>
<feature type="binding site" evidence="20">
    <location>
        <position position="327"/>
    </location>
    <ligand>
        <name>Ca(2+)</name>
        <dbReference type="ChEBI" id="CHEBI:29108"/>
        <label>4</label>
    </ligand>
</feature>
<evidence type="ECO:0000256" key="16">
    <source>
        <dbReference type="ARBA" id="ARBA00036005"/>
    </source>
</evidence>
<dbReference type="PIRSF" id="PIRSF001191">
    <property type="entry name" value="Peptidase_M10A_matrix"/>
    <property type="match status" value="1"/>
</dbReference>
<dbReference type="InterPro" id="IPR018487">
    <property type="entry name" value="Hemopexin-like_repeat"/>
</dbReference>
<feature type="binding site" evidence="20">
    <location>
        <position position="198"/>
    </location>
    <ligand>
        <name>Ca(2+)</name>
        <dbReference type="ChEBI" id="CHEBI:29108"/>
        <label>1</label>
    </ligand>
</feature>
<dbReference type="OrthoDB" id="406838at2759"/>
<feature type="domain" description="Peptidase metallopeptidase" evidence="26">
    <location>
        <begin position="102"/>
        <end position="260"/>
    </location>
</feature>
<dbReference type="InterPro" id="IPR021190">
    <property type="entry name" value="Pept_M10A"/>
</dbReference>
<accession>A0A6I9LSL9</accession>
<feature type="chain" id="PRO_5044635461" description="interstitial collagenase" evidence="25">
    <location>
        <begin position="18"/>
        <end position="464"/>
    </location>
</feature>
<evidence type="ECO:0000256" key="15">
    <source>
        <dbReference type="ARBA" id="ARBA00023157"/>
    </source>
</evidence>
<evidence type="ECO:0000256" key="2">
    <source>
        <dbReference type="ARBA" id="ARBA00010370"/>
    </source>
</evidence>
<evidence type="ECO:0000256" key="14">
    <source>
        <dbReference type="ARBA" id="ARBA00023145"/>
    </source>
</evidence>
<feature type="binding site" evidence="20">
    <location>
        <position position="180"/>
    </location>
    <ligand>
        <name>Zn(2+)</name>
        <dbReference type="ChEBI" id="CHEBI:29105"/>
        <label>1</label>
    </ligand>
</feature>
<feature type="binding site" evidence="20">
    <location>
        <position position="193"/>
    </location>
    <ligand>
        <name>Zn(2+)</name>
        <dbReference type="ChEBI" id="CHEBI:29105"/>
        <label>1</label>
    </ligand>
</feature>
<feature type="binding site" evidence="20">
    <location>
        <position position="378"/>
    </location>
    <ligand>
        <name>Ca(2+)</name>
        <dbReference type="ChEBI" id="CHEBI:29108"/>
        <label>5</label>
    </ligand>
</feature>
<feature type="repeat" description="Hemopexin" evidence="24">
    <location>
        <begin position="323"/>
        <end position="369"/>
    </location>
</feature>
<dbReference type="Gene3D" id="2.110.10.10">
    <property type="entry name" value="Hemopexin-like domain"/>
    <property type="match status" value="1"/>
</dbReference>
<evidence type="ECO:0000256" key="25">
    <source>
        <dbReference type="SAM" id="SignalP"/>
    </source>
</evidence>
<keyword evidence="9" id="KW-0378">Hydrolase</keyword>
<dbReference type="Ensembl" id="ENSPEMT00000028110.2">
    <property type="protein sequence ID" value="ENSPEMP00000023736.1"/>
    <property type="gene ID" value="ENSPEMG00000020690.2"/>
</dbReference>
<comment type="similarity">
    <text evidence="2">Belongs to the peptidase M10A family.</text>
</comment>
<evidence type="ECO:0000259" key="26">
    <source>
        <dbReference type="SMART" id="SM00235"/>
    </source>
</evidence>
<comment type="catalytic activity">
    <reaction evidence="16">
        <text>Cleavage of the triple helix of collagen at about three-quarters of the length of the molecule from the N-terminus, at 775-Gly-|-Ile-776 in the alpha1(I) chain. Cleaves synthetic substrates and alpha-macroglobulins at bonds where P1' is a hydrophobic residue.</text>
        <dbReference type="EC" id="3.4.24.7"/>
    </reaction>
</comment>
<evidence type="ECO:0000256" key="18">
    <source>
        <dbReference type="PIRSR" id="PIRSR001191-1"/>
    </source>
</evidence>
<evidence type="ECO:0000256" key="20">
    <source>
        <dbReference type="PIRSR" id="PIRSR621190-2"/>
    </source>
</evidence>
<dbReference type="AlphaFoldDB" id="A0A6I9LSL9"/>
<feature type="binding site" evidence="20">
    <location>
        <position position="427"/>
    </location>
    <ligand>
        <name>Ca(2+)</name>
        <dbReference type="ChEBI" id="CHEBI:29108"/>
        <label>5</label>
    </ligand>
</feature>
<dbReference type="CDD" id="cd04278">
    <property type="entry name" value="ZnMc_MMP"/>
    <property type="match status" value="1"/>
</dbReference>
<feature type="binding site" evidence="20">
    <location>
        <position position="233"/>
    </location>
    <ligand>
        <name>Zn(2+)</name>
        <dbReference type="ChEBI" id="CHEBI:29105"/>
        <label>2</label>
        <note>catalytic</note>
    </ligand>
</feature>
<evidence type="ECO:0000256" key="11">
    <source>
        <dbReference type="ARBA" id="ARBA00022837"/>
    </source>
</evidence>
<evidence type="ECO:0000256" key="1">
    <source>
        <dbReference type="ARBA" id="ARBA00004498"/>
    </source>
</evidence>
<dbReference type="GO" id="GO:0031334">
    <property type="term" value="P:positive regulation of protein-containing complex assembly"/>
    <property type="evidence" value="ECO:0007669"/>
    <property type="project" value="Ensembl"/>
</dbReference>
<feature type="signal peptide" evidence="25">
    <location>
        <begin position="1"/>
        <end position="17"/>
    </location>
</feature>
<dbReference type="PANTHER" id="PTHR10201">
    <property type="entry name" value="MATRIX METALLOPROTEINASE"/>
    <property type="match status" value="1"/>
</dbReference>
<evidence type="ECO:0000256" key="17">
    <source>
        <dbReference type="ARBA" id="ARBA00038924"/>
    </source>
</evidence>
<feature type="binding site" evidence="20">
    <location>
        <position position="191"/>
    </location>
    <ligand>
        <name>Ca(2+)</name>
        <dbReference type="ChEBI" id="CHEBI:29108"/>
        <label>2</label>
    </ligand>
</feature>
<keyword evidence="5" id="KW-0645">Protease</keyword>
<feature type="binding site" evidence="20">
    <location>
        <position position="195"/>
    </location>
    <ligand>
        <name>Ca(2+)</name>
        <dbReference type="ChEBI" id="CHEBI:29108"/>
        <label>3</label>
    </ligand>
</feature>
<feature type="repeat" description="Hemopexin" evidence="24">
    <location>
        <begin position="421"/>
        <end position="464"/>
    </location>
</feature>
<feature type="binding site" evidence="19">
    <location>
        <position position="219"/>
    </location>
    <ligand>
        <name>Zn(2+)</name>
        <dbReference type="ChEBI" id="CHEBI:29105"/>
        <label>2</label>
        <note>catalytic</note>
    </ligand>
</feature>
<dbReference type="InterPro" id="IPR006026">
    <property type="entry name" value="Peptidase_Metallo"/>
</dbReference>
<dbReference type="PROSITE" id="PS00024">
    <property type="entry name" value="HEMOPEXIN"/>
    <property type="match status" value="1"/>
</dbReference>
<sequence length="464" mass="53314">MLSLPLLLLLWGTSSYTFPVFQEGRRQDAETVWKYLENYYNLGEDTAGKTLSGKDLMAGKLKQMQQLFGLKVTGKSDPETLRVMGKPRCGVSDVTPYSITYDNPRWTKTHLTYSILNYTPYLPRAVVEESIEKAFQVWSDVTPLTFSRVFEEEGDIVLAFYRGDHDDNNPFDGPLYGLAHAFQPGPGIGGDVHFDLDERWTDTSENFNLFYVAAHELGHSLGLTHSYDIGALMFPSYTWYTEDFVLNQDDINRIQALYGPSQNPIQPTGATTPKPCDPDLSFDAITTFRGEVMFFIGRFYIRVNYFMPEPELNLIGIIWPDLPGKLDAAYEASIMDEVRFFKGNRMWAVRTRSVLSGYPVDIHSYFGFPSYVTHIDAAVCEEESGKTYFFVDHMYWRYDEYRRSMDPGYPKLITEGFPGIGDKVDDVFQKNGYFYFFHQSTQYRFDLQTGRVGAPRDSNTWFNC</sequence>
<evidence type="ECO:0000313" key="28">
    <source>
        <dbReference type="Proteomes" id="UP000694547"/>
    </source>
</evidence>
<dbReference type="FunFam" id="2.110.10.10:FF:000002">
    <property type="entry name" value="Matrix metallopeptidase 3"/>
    <property type="match status" value="1"/>
</dbReference>
<protein>
    <recommendedName>
        <fullName evidence="17">interstitial collagenase</fullName>
        <ecNumber evidence="17">3.4.24.7</ecNumber>
    </recommendedName>
</protein>